<dbReference type="Proteomes" id="UP001157034">
    <property type="component" value="Unassembled WGS sequence"/>
</dbReference>
<name>A0ABQ6K6R8_9MICO</name>
<reference evidence="2" key="1">
    <citation type="journal article" date="2019" name="Int. J. Syst. Evol. Microbiol.">
        <title>The Global Catalogue of Microorganisms (GCM) 10K type strain sequencing project: providing services to taxonomists for standard genome sequencing and annotation.</title>
        <authorList>
            <consortium name="The Broad Institute Genomics Platform"/>
            <consortium name="The Broad Institute Genome Sequencing Center for Infectious Disease"/>
            <person name="Wu L."/>
            <person name="Ma J."/>
        </authorList>
    </citation>
    <scope>NUCLEOTIDE SEQUENCE [LARGE SCALE GENOMIC DNA]</scope>
    <source>
        <strain evidence="2">NBRC 108894</strain>
    </source>
</reference>
<organism evidence="1 2">
    <name type="scientific">Pseudolysinimonas kribbensis</name>
    <dbReference type="NCBI Taxonomy" id="433641"/>
    <lineage>
        <taxon>Bacteria</taxon>
        <taxon>Bacillati</taxon>
        <taxon>Actinomycetota</taxon>
        <taxon>Actinomycetes</taxon>
        <taxon>Micrococcales</taxon>
        <taxon>Microbacteriaceae</taxon>
        <taxon>Pseudolysinimonas</taxon>
    </lineage>
</organism>
<dbReference type="EMBL" id="BSVB01000001">
    <property type="protein sequence ID" value="GMA95647.1"/>
    <property type="molecule type" value="Genomic_DNA"/>
</dbReference>
<protein>
    <submittedName>
        <fullName evidence="1">Uncharacterized protein</fullName>
    </submittedName>
</protein>
<keyword evidence="2" id="KW-1185">Reference proteome</keyword>
<evidence type="ECO:0000313" key="1">
    <source>
        <dbReference type="EMBL" id="GMA95647.1"/>
    </source>
</evidence>
<evidence type="ECO:0000313" key="2">
    <source>
        <dbReference type="Proteomes" id="UP001157034"/>
    </source>
</evidence>
<comment type="caution">
    <text evidence="1">The sequence shown here is derived from an EMBL/GenBank/DDBJ whole genome shotgun (WGS) entry which is preliminary data.</text>
</comment>
<sequence>MTSSTTSGQQVATTITDRVRNGSGFRVTSVGSDQLLVTRSAGTGSTLTWTCYGWYYSAADESLRMTTSTPGTRITAPTSAQLTSWTLLASGVTPRGTAPVFAPDDTGSVLTVTFDTHRAGHPSVAIQTSASPLTGTTEDNSCF</sequence>
<gene>
    <name evidence="1" type="ORF">GCM10025881_24710</name>
</gene>
<proteinExistence type="predicted"/>
<dbReference type="RefSeq" id="WP_284254379.1">
    <property type="nucleotide sequence ID" value="NZ_BSVB01000001.1"/>
</dbReference>
<accession>A0ABQ6K6R8</accession>